<dbReference type="PANTHER" id="PTHR43196:SF2">
    <property type="entry name" value="PHOSPHOADENOSINE PHOSPHOSULFATE REDUCTASE"/>
    <property type="match status" value="1"/>
</dbReference>
<evidence type="ECO:0000313" key="2">
    <source>
        <dbReference type="EMBL" id="NYZ22208.1"/>
    </source>
</evidence>
<sequence length="267" mass="30395">MTRLAEAMADKDARHILSFSGGKDSTALAVWLLERHPDVKFEIVFTDTGVELPETYAYIRRFEAIFGVSVTKLNALDLLGVKEKGDRNPFDVFLREYYGGFMPSPQARWCTRVLKIKPFEAYIGKDKAYSYIGIRADEDREGYTQRKPVVLSEEPNIIPVYPFKEADVRLKDVIAILEGSGLGVPPYYSWRSRSGCYFCFYQAVGEWQGLMENHPELFEKAKAYEKVEGGRPYTWAEGRSLGDIERLEKRYEVADGLGLDGCAICHL</sequence>
<reference evidence="2 3" key="1">
    <citation type="submission" date="2020-05" db="EMBL/GenBank/DDBJ databases">
        <title>Azospirillum oleiclasticum sp. nov, a nitrogen-fixing and heavy crude oil-emulsifying bacterium isolated from the crude oil of Yumen Oilfield.</title>
        <authorList>
            <person name="Wu D."/>
            <person name="Cai M."/>
            <person name="Zhang X."/>
        </authorList>
    </citation>
    <scope>NUCLEOTIDE SEQUENCE [LARGE SCALE GENOMIC DNA]</scope>
    <source>
        <strain evidence="2 3">ROY-1-1-2</strain>
    </source>
</reference>
<protein>
    <submittedName>
        <fullName evidence="2">Phosphoadenosine phosphosulfate reductase family protein</fullName>
    </submittedName>
</protein>
<proteinExistence type="predicted"/>
<dbReference type="Pfam" id="PF01507">
    <property type="entry name" value="PAPS_reduct"/>
    <property type="match status" value="1"/>
</dbReference>
<dbReference type="InterPro" id="IPR014729">
    <property type="entry name" value="Rossmann-like_a/b/a_fold"/>
</dbReference>
<dbReference type="EMBL" id="JABFDB010000016">
    <property type="protein sequence ID" value="NYZ22208.1"/>
    <property type="molecule type" value="Genomic_DNA"/>
</dbReference>
<gene>
    <name evidence="2" type="ORF">HND93_21050</name>
</gene>
<dbReference type="InterPro" id="IPR002500">
    <property type="entry name" value="PAPS_reduct_dom"/>
</dbReference>
<dbReference type="PANTHER" id="PTHR43196">
    <property type="entry name" value="SULFATE ADENYLYLTRANSFERASE SUBUNIT 2"/>
    <property type="match status" value="1"/>
</dbReference>
<dbReference type="InterPro" id="IPR050128">
    <property type="entry name" value="Sulfate_adenylyltrnsfr_sub2"/>
</dbReference>
<feature type="domain" description="Phosphoadenosine phosphosulphate reductase" evidence="1">
    <location>
        <begin position="15"/>
        <end position="197"/>
    </location>
</feature>
<dbReference type="Proteomes" id="UP000584642">
    <property type="component" value="Unassembled WGS sequence"/>
</dbReference>
<evidence type="ECO:0000259" key="1">
    <source>
        <dbReference type="Pfam" id="PF01507"/>
    </source>
</evidence>
<dbReference type="SUPFAM" id="SSF52402">
    <property type="entry name" value="Adenine nucleotide alpha hydrolases-like"/>
    <property type="match status" value="1"/>
</dbReference>
<name>A0ABX2TGC1_9PROT</name>
<comment type="caution">
    <text evidence="2">The sequence shown here is derived from an EMBL/GenBank/DDBJ whole genome shotgun (WGS) entry which is preliminary data.</text>
</comment>
<organism evidence="2 3">
    <name type="scientific">Azospirillum oleiclasticum</name>
    <dbReference type="NCBI Taxonomy" id="2735135"/>
    <lineage>
        <taxon>Bacteria</taxon>
        <taxon>Pseudomonadati</taxon>
        <taxon>Pseudomonadota</taxon>
        <taxon>Alphaproteobacteria</taxon>
        <taxon>Rhodospirillales</taxon>
        <taxon>Azospirillaceae</taxon>
        <taxon>Azospirillum</taxon>
    </lineage>
</organism>
<evidence type="ECO:0000313" key="3">
    <source>
        <dbReference type="Proteomes" id="UP000584642"/>
    </source>
</evidence>
<dbReference type="Gene3D" id="3.40.50.620">
    <property type="entry name" value="HUPs"/>
    <property type="match status" value="1"/>
</dbReference>
<keyword evidence="3" id="KW-1185">Reference proteome</keyword>
<accession>A0ABX2TGC1</accession>
<dbReference type="RefSeq" id="WP_180283986.1">
    <property type="nucleotide sequence ID" value="NZ_JABFDB010000016.1"/>
</dbReference>